<dbReference type="EMBL" id="JANTQA010000015">
    <property type="protein sequence ID" value="KAJ3448445.1"/>
    <property type="molecule type" value="Genomic_DNA"/>
</dbReference>
<evidence type="ECO:0000313" key="2">
    <source>
        <dbReference type="EMBL" id="KAJ3448445.1"/>
    </source>
</evidence>
<feature type="transmembrane region" description="Helical" evidence="1">
    <location>
        <begin position="72"/>
        <end position="90"/>
    </location>
</feature>
<dbReference type="GO" id="GO:0016192">
    <property type="term" value="P:vesicle-mediated transport"/>
    <property type="evidence" value="ECO:0007669"/>
    <property type="project" value="InterPro"/>
</dbReference>
<name>A0AAV8A4C9_9EUKA</name>
<dbReference type="Pfam" id="PF03311">
    <property type="entry name" value="Cornichon"/>
    <property type="match status" value="1"/>
</dbReference>
<keyword evidence="1" id="KW-0472">Membrane</keyword>
<sequence length="139" mass="16477">MITCSNYILGYWILCSALCLILLLSGLHYLVTYLEFHAKIGQVSKLCTYLNKLIIPRMVVHFLLNLLLVRNINYFFTLSIISAYNVYLIYKKEHLLFVRSFFRTRRRNLIVAFVKQVIYIVMSFKLITHLRDCGIDFLK</sequence>
<organism evidence="2 3">
    <name type="scientific">Anaeramoeba flamelloides</name>
    <dbReference type="NCBI Taxonomy" id="1746091"/>
    <lineage>
        <taxon>Eukaryota</taxon>
        <taxon>Metamonada</taxon>
        <taxon>Anaeramoebidae</taxon>
        <taxon>Anaeramoeba</taxon>
    </lineage>
</organism>
<feature type="transmembrane region" description="Helical" evidence="1">
    <location>
        <begin position="110"/>
        <end position="130"/>
    </location>
</feature>
<dbReference type="Proteomes" id="UP001146793">
    <property type="component" value="Unassembled WGS sequence"/>
</dbReference>
<feature type="transmembrane region" description="Helical" evidence="1">
    <location>
        <begin position="7"/>
        <end position="31"/>
    </location>
</feature>
<gene>
    <name evidence="2" type="ORF">M0812_00925</name>
</gene>
<reference evidence="2" key="1">
    <citation type="submission" date="2022-08" db="EMBL/GenBank/DDBJ databases">
        <title>Novel sulphate-reducing endosymbionts in the free-living metamonad Anaeramoeba.</title>
        <authorList>
            <person name="Jerlstrom-Hultqvist J."/>
            <person name="Cepicka I."/>
            <person name="Gallot-Lavallee L."/>
            <person name="Salas-Leiva D."/>
            <person name="Curtis B.A."/>
            <person name="Zahonova K."/>
            <person name="Pipaliya S."/>
            <person name="Dacks J."/>
            <person name="Roger A.J."/>
        </authorList>
    </citation>
    <scope>NUCLEOTIDE SEQUENCE</scope>
    <source>
        <strain evidence="2">Busselton2</strain>
    </source>
</reference>
<evidence type="ECO:0000313" key="3">
    <source>
        <dbReference type="Proteomes" id="UP001146793"/>
    </source>
</evidence>
<keyword evidence="1" id="KW-0812">Transmembrane</keyword>
<evidence type="ECO:0000256" key="1">
    <source>
        <dbReference type="SAM" id="Phobius"/>
    </source>
</evidence>
<keyword evidence="1" id="KW-1133">Transmembrane helix</keyword>
<proteinExistence type="predicted"/>
<protein>
    <submittedName>
        <fullName evidence="2">Protein cornichon</fullName>
    </submittedName>
</protein>
<dbReference type="AlphaFoldDB" id="A0AAV8A4C9"/>
<dbReference type="InterPro" id="IPR003377">
    <property type="entry name" value="Cornichon"/>
</dbReference>
<comment type="caution">
    <text evidence="2">The sequence shown here is derived from an EMBL/GenBank/DDBJ whole genome shotgun (WGS) entry which is preliminary data.</text>
</comment>
<dbReference type="SMART" id="SM01398">
    <property type="entry name" value="Cornichon"/>
    <property type="match status" value="1"/>
</dbReference>
<accession>A0AAV8A4C9</accession>